<evidence type="ECO:0000313" key="2">
    <source>
        <dbReference type="EMBL" id="KAK1401866.1"/>
    </source>
</evidence>
<gene>
    <name evidence="2" type="ORF">POM88_001471</name>
</gene>
<comment type="caution">
    <text evidence="2">The sequence shown here is derived from an EMBL/GenBank/DDBJ whole genome shotgun (WGS) entry which is preliminary data.</text>
</comment>
<evidence type="ECO:0000313" key="3">
    <source>
        <dbReference type="Proteomes" id="UP001237642"/>
    </source>
</evidence>
<feature type="region of interest" description="Disordered" evidence="1">
    <location>
        <begin position="20"/>
        <end position="40"/>
    </location>
</feature>
<protein>
    <submittedName>
        <fullName evidence="2">Uncharacterized protein</fullName>
    </submittedName>
</protein>
<reference evidence="2" key="2">
    <citation type="submission" date="2023-05" db="EMBL/GenBank/DDBJ databases">
        <authorList>
            <person name="Schelkunov M.I."/>
        </authorList>
    </citation>
    <scope>NUCLEOTIDE SEQUENCE</scope>
    <source>
        <strain evidence="2">Hsosn_3</strain>
        <tissue evidence="2">Leaf</tissue>
    </source>
</reference>
<dbReference type="EMBL" id="JAUIZM010000001">
    <property type="protein sequence ID" value="KAK1401866.1"/>
    <property type="molecule type" value="Genomic_DNA"/>
</dbReference>
<evidence type="ECO:0000256" key="1">
    <source>
        <dbReference type="SAM" id="MobiDB-lite"/>
    </source>
</evidence>
<feature type="compositionally biased region" description="Polar residues" evidence="1">
    <location>
        <begin position="27"/>
        <end position="40"/>
    </location>
</feature>
<name>A0AAD8NAV4_9APIA</name>
<sequence length="149" mass="16575">MHSKTSKQCYKNSKNSAERTSPACIDTKTQATPTLSSPKCTSKPQNINQTLFTLAASPATNPRFKSYTITRHQILHFPPNFFNNSRTLMTNYHGSNYQKISTFHVSIIASTLTAATITGFSVFASNSTLVILIQEQLSKNRIIIDTDNK</sequence>
<accession>A0AAD8NAV4</accession>
<organism evidence="2 3">
    <name type="scientific">Heracleum sosnowskyi</name>
    <dbReference type="NCBI Taxonomy" id="360622"/>
    <lineage>
        <taxon>Eukaryota</taxon>
        <taxon>Viridiplantae</taxon>
        <taxon>Streptophyta</taxon>
        <taxon>Embryophyta</taxon>
        <taxon>Tracheophyta</taxon>
        <taxon>Spermatophyta</taxon>
        <taxon>Magnoliopsida</taxon>
        <taxon>eudicotyledons</taxon>
        <taxon>Gunneridae</taxon>
        <taxon>Pentapetalae</taxon>
        <taxon>asterids</taxon>
        <taxon>campanulids</taxon>
        <taxon>Apiales</taxon>
        <taxon>Apiaceae</taxon>
        <taxon>Apioideae</taxon>
        <taxon>apioid superclade</taxon>
        <taxon>Tordylieae</taxon>
        <taxon>Tordyliinae</taxon>
        <taxon>Heracleum</taxon>
    </lineage>
</organism>
<dbReference type="Proteomes" id="UP001237642">
    <property type="component" value="Unassembled WGS sequence"/>
</dbReference>
<keyword evidence="3" id="KW-1185">Reference proteome</keyword>
<reference evidence="2" key="1">
    <citation type="submission" date="2023-02" db="EMBL/GenBank/DDBJ databases">
        <title>Genome of toxic invasive species Heracleum sosnowskyi carries increased number of genes despite the absence of recent whole-genome duplications.</title>
        <authorList>
            <person name="Schelkunov M."/>
            <person name="Shtratnikova V."/>
            <person name="Makarenko M."/>
            <person name="Klepikova A."/>
            <person name="Omelchenko D."/>
            <person name="Novikova G."/>
            <person name="Obukhova E."/>
            <person name="Bogdanov V."/>
            <person name="Penin A."/>
            <person name="Logacheva M."/>
        </authorList>
    </citation>
    <scope>NUCLEOTIDE SEQUENCE</scope>
    <source>
        <strain evidence="2">Hsosn_3</strain>
        <tissue evidence="2">Leaf</tissue>
    </source>
</reference>
<proteinExistence type="predicted"/>
<dbReference type="AlphaFoldDB" id="A0AAD8NAV4"/>